<proteinExistence type="predicted"/>
<feature type="region of interest" description="Disordered" evidence="1">
    <location>
        <begin position="50"/>
        <end position="84"/>
    </location>
</feature>
<sequence>MEYRPIDPRTYGVRLISEPPRRIETDRNVIAPRQGRLATNNKPFAVLEASTPNQTHSEPEGGTQMSNEKTSTDQSYNEQLSPPPPANVLVTRSLLRTNPPQVSATETSEQEARRKIQREKRKTRARENRRQHYRQTIARELGRDVNSITAADMQEYSNRRSEHYAAEKGRRQALSAAERYTEDIQAVARYFEKHVHTEFGPYSKRPYPVFLLQLAPDSVQGAECRLRHCDTKILPDDYRIAVEPGEKHWSGSPDHYHLECFEELLDLSSLTYATRFQPDIHYFPGHMEANILREYIQRWVSRLSAQEHAFPEHIWGPSVNKVEPERYFVSETDLDYDERHSLSKALTAYLEYRCQRA</sequence>
<feature type="compositionally biased region" description="Basic residues" evidence="1">
    <location>
        <begin position="115"/>
        <end position="124"/>
    </location>
</feature>
<evidence type="ECO:0000256" key="1">
    <source>
        <dbReference type="SAM" id="MobiDB-lite"/>
    </source>
</evidence>
<dbReference type="Proteomes" id="UP001610335">
    <property type="component" value="Unassembled WGS sequence"/>
</dbReference>
<evidence type="ECO:0008006" key="4">
    <source>
        <dbReference type="Google" id="ProtNLM"/>
    </source>
</evidence>
<name>A0ABR4HUA2_9EURO</name>
<keyword evidence="3" id="KW-1185">Reference proteome</keyword>
<feature type="region of interest" description="Disordered" evidence="1">
    <location>
        <begin position="97"/>
        <end position="130"/>
    </location>
</feature>
<accession>A0ABR4HUA2</accession>
<protein>
    <recommendedName>
        <fullName evidence="4">BZIP domain-containing protein</fullName>
    </recommendedName>
</protein>
<dbReference type="EMBL" id="JBFXLS010000082">
    <property type="protein sequence ID" value="KAL2818714.1"/>
    <property type="molecule type" value="Genomic_DNA"/>
</dbReference>
<feature type="compositionally biased region" description="Polar residues" evidence="1">
    <location>
        <begin position="97"/>
        <end position="107"/>
    </location>
</feature>
<evidence type="ECO:0000313" key="2">
    <source>
        <dbReference type="EMBL" id="KAL2818714.1"/>
    </source>
</evidence>
<reference evidence="2 3" key="1">
    <citation type="submission" date="2024-07" db="EMBL/GenBank/DDBJ databases">
        <title>Section-level genome sequencing and comparative genomics of Aspergillus sections Usti and Cavernicolus.</title>
        <authorList>
            <consortium name="Lawrence Berkeley National Laboratory"/>
            <person name="Nybo J.L."/>
            <person name="Vesth T.C."/>
            <person name="Theobald S."/>
            <person name="Frisvad J.C."/>
            <person name="Larsen T.O."/>
            <person name="Kjaerboelling I."/>
            <person name="Rothschild-Mancinelli K."/>
            <person name="Lyhne E.K."/>
            <person name="Kogle M.E."/>
            <person name="Barry K."/>
            <person name="Clum A."/>
            <person name="Na H."/>
            <person name="Ledsgaard L."/>
            <person name="Lin J."/>
            <person name="Lipzen A."/>
            <person name="Kuo A."/>
            <person name="Riley R."/>
            <person name="Mondo S."/>
            <person name="LaButti K."/>
            <person name="Haridas S."/>
            <person name="Pangalinan J."/>
            <person name="Salamov A.A."/>
            <person name="Simmons B.A."/>
            <person name="Magnuson J.K."/>
            <person name="Chen J."/>
            <person name="Drula E."/>
            <person name="Henrissat B."/>
            <person name="Wiebenga A."/>
            <person name="Lubbers R.J."/>
            <person name="Gomes A.C."/>
            <person name="Makela M.R."/>
            <person name="Stajich J."/>
            <person name="Grigoriev I.V."/>
            <person name="Mortensen U.H."/>
            <person name="De vries R.P."/>
            <person name="Baker S.E."/>
            <person name="Andersen M.R."/>
        </authorList>
    </citation>
    <scope>NUCLEOTIDE SEQUENCE [LARGE SCALE GENOMIC DNA]</scope>
    <source>
        <strain evidence="2 3">CBS 600.67</strain>
    </source>
</reference>
<gene>
    <name evidence="2" type="ORF">BDW59DRAFT_151903</name>
</gene>
<comment type="caution">
    <text evidence="2">The sequence shown here is derived from an EMBL/GenBank/DDBJ whole genome shotgun (WGS) entry which is preliminary data.</text>
</comment>
<feature type="compositionally biased region" description="Polar residues" evidence="1">
    <location>
        <begin position="63"/>
        <end position="80"/>
    </location>
</feature>
<evidence type="ECO:0000313" key="3">
    <source>
        <dbReference type="Proteomes" id="UP001610335"/>
    </source>
</evidence>
<organism evidence="2 3">
    <name type="scientific">Aspergillus cavernicola</name>
    <dbReference type="NCBI Taxonomy" id="176166"/>
    <lineage>
        <taxon>Eukaryota</taxon>
        <taxon>Fungi</taxon>
        <taxon>Dikarya</taxon>
        <taxon>Ascomycota</taxon>
        <taxon>Pezizomycotina</taxon>
        <taxon>Eurotiomycetes</taxon>
        <taxon>Eurotiomycetidae</taxon>
        <taxon>Eurotiales</taxon>
        <taxon>Aspergillaceae</taxon>
        <taxon>Aspergillus</taxon>
        <taxon>Aspergillus subgen. Nidulantes</taxon>
    </lineage>
</organism>